<proteinExistence type="predicted"/>
<keyword evidence="2" id="KW-1185">Reference proteome</keyword>
<evidence type="ECO:0008006" key="3">
    <source>
        <dbReference type="Google" id="ProtNLM"/>
    </source>
</evidence>
<dbReference type="AlphaFoldDB" id="A0A2P4XVW6"/>
<reference evidence="1 2" key="1">
    <citation type="journal article" date="2017" name="Genome Biol. Evol.">
        <title>Phytophthora megakarya and P. palmivora, closely related causal agents of cacao black pod rot, underwent increases in genome sizes and gene numbers by different mechanisms.</title>
        <authorList>
            <person name="Ali S.S."/>
            <person name="Shao J."/>
            <person name="Lary D.J."/>
            <person name="Kronmiller B."/>
            <person name="Shen D."/>
            <person name="Strem M.D."/>
            <person name="Amoako-Attah I."/>
            <person name="Akrofi A.Y."/>
            <person name="Begoude B.A."/>
            <person name="Ten Hoopen G.M."/>
            <person name="Coulibaly K."/>
            <person name="Kebe B.I."/>
            <person name="Melnick R.L."/>
            <person name="Guiltinan M.J."/>
            <person name="Tyler B.M."/>
            <person name="Meinhardt L.W."/>
            <person name="Bailey B.A."/>
        </authorList>
    </citation>
    <scope>NUCLEOTIDE SEQUENCE [LARGE SCALE GENOMIC DNA]</scope>
    <source>
        <strain evidence="2">sbr112.9</strain>
    </source>
</reference>
<sequence length="324" mass="36782">MEAYLSTIFQSGSNDRARCKFDHVTNATDANILIKHNLHPGVVMQAGGLHMYLSAFIITLVKGQHTMQDPDAPSPKSQHFTSQIRTFIEERPGEDASIKPLDLFAWLIIKVDNGVFRGLPPKVLQVQAYVKRLRKNNKRDAMKPVLERCASHKYDISESIALAEDRLVILCDVKHETDMLVPNLGTESSHSPFQIPLREILSIGLLLHISTYRFIMTDVDNAQFNAFSSQLPDSKILMCWFHVCQNVKDHISKTKLAPVTINMIFRDMNNLHFARTEEVYLSKRAHITSYHNGYYTQDSPVGKRITPHQGVLQPTIPWGSTIVH</sequence>
<accession>A0A2P4XVW6</accession>
<protein>
    <recommendedName>
        <fullName evidence="3">MULE transposase domain-containing protein</fullName>
    </recommendedName>
</protein>
<evidence type="ECO:0000313" key="2">
    <source>
        <dbReference type="Proteomes" id="UP000237271"/>
    </source>
</evidence>
<dbReference type="EMBL" id="NCKW01007829">
    <property type="protein sequence ID" value="POM69698.1"/>
    <property type="molecule type" value="Genomic_DNA"/>
</dbReference>
<dbReference type="OrthoDB" id="128837at2759"/>
<dbReference type="Proteomes" id="UP000237271">
    <property type="component" value="Unassembled WGS sequence"/>
</dbReference>
<gene>
    <name evidence="1" type="ORF">PHPALM_13993</name>
</gene>
<name>A0A2P4XVW6_9STRA</name>
<organism evidence="1 2">
    <name type="scientific">Phytophthora palmivora</name>
    <dbReference type="NCBI Taxonomy" id="4796"/>
    <lineage>
        <taxon>Eukaryota</taxon>
        <taxon>Sar</taxon>
        <taxon>Stramenopiles</taxon>
        <taxon>Oomycota</taxon>
        <taxon>Peronosporomycetes</taxon>
        <taxon>Peronosporales</taxon>
        <taxon>Peronosporaceae</taxon>
        <taxon>Phytophthora</taxon>
    </lineage>
</organism>
<evidence type="ECO:0000313" key="1">
    <source>
        <dbReference type="EMBL" id="POM69698.1"/>
    </source>
</evidence>
<comment type="caution">
    <text evidence="1">The sequence shown here is derived from an EMBL/GenBank/DDBJ whole genome shotgun (WGS) entry which is preliminary data.</text>
</comment>